<dbReference type="GO" id="GO:0004713">
    <property type="term" value="F:protein tyrosine kinase activity"/>
    <property type="evidence" value="ECO:0007669"/>
    <property type="project" value="UniProtKB-KW"/>
</dbReference>
<keyword evidence="3" id="KW-0547">Nucleotide-binding</keyword>
<name>A0ABD2PQM1_9PLAT</name>
<dbReference type="GO" id="GO:0005524">
    <property type="term" value="F:ATP binding"/>
    <property type="evidence" value="ECO:0007669"/>
    <property type="project" value="UniProtKB-KW"/>
</dbReference>
<evidence type="ECO:0000313" key="10">
    <source>
        <dbReference type="Proteomes" id="UP001626550"/>
    </source>
</evidence>
<dbReference type="InterPro" id="IPR008266">
    <property type="entry name" value="Tyr_kinase_AS"/>
</dbReference>
<evidence type="ECO:0000256" key="4">
    <source>
        <dbReference type="ARBA" id="ARBA00022777"/>
    </source>
</evidence>
<comment type="caution">
    <text evidence="9">The sequence shown here is derived from an EMBL/GenBank/DDBJ whole genome shotgun (WGS) entry which is preliminary data.</text>
</comment>
<keyword evidence="10" id="KW-1185">Reference proteome</keyword>
<dbReference type="InterPro" id="IPR001245">
    <property type="entry name" value="Ser-Thr/Tyr_kinase_cat_dom"/>
</dbReference>
<dbReference type="SUPFAM" id="SSF56112">
    <property type="entry name" value="Protein kinase-like (PK-like)"/>
    <property type="match status" value="1"/>
</dbReference>
<keyword evidence="1" id="KW-0597">Phosphoprotein</keyword>
<feature type="domain" description="Protein kinase" evidence="8">
    <location>
        <begin position="1"/>
        <end position="216"/>
    </location>
</feature>
<dbReference type="InterPro" id="IPR011009">
    <property type="entry name" value="Kinase-like_dom_sf"/>
</dbReference>
<feature type="transmembrane region" description="Helical" evidence="7">
    <location>
        <begin position="21"/>
        <end position="49"/>
    </location>
</feature>
<dbReference type="AlphaFoldDB" id="A0ABD2PQM1"/>
<keyword evidence="7" id="KW-1133">Transmembrane helix</keyword>
<dbReference type="Gene3D" id="1.10.510.10">
    <property type="entry name" value="Transferase(Phosphotransferase) domain 1"/>
    <property type="match status" value="1"/>
</dbReference>
<dbReference type="EMBL" id="JBJKFK010003860">
    <property type="protein sequence ID" value="KAL3309490.1"/>
    <property type="molecule type" value="Genomic_DNA"/>
</dbReference>
<protein>
    <recommendedName>
        <fullName evidence="8">Protein kinase domain-containing protein</fullName>
    </recommendedName>
</protein>
<keyword evidence="7" id="KW-0812">Transmembrane</keyword>
<dbReference type="PROSITE" id="PS00109">
    <property type="entry name" value="PROTEIN_KINASE_TYR"/>
    <property type="match status" value="1"/>
</dbReference>
<keyword evidence="6" id="KW-0829">Tyrosine-protein kinase</keyword>
<evidence type="ECO:0000256" key="6">
    <source>
        <dbReference type="ARBA" id="ARBA00023137"/>
    </source>
</evidence>
<evidence type="ECO:0000313" key="9">
    <source>
        <dbReference type="EMBL" id="KAL3309490.1"/>
    </source>
</evidence>
<dbReference type="SMART" id="SM00219">
    <property type="entry name" value="TyrKc"/>
    <property type="match status" value="1"/>
</dbReference>
<dbReference type="Pfam" id="PF07714">
    <property type="entry name" value="PK_Tyr_Ser-Thr"/>
    <property type="match status" value="1"/>
</dbReference>
<evidence type="ECO:0000256" key="7">
    <source>
        <dbReference type="SAM" id="Phobius"/>
    </source>
</evidence>
<keyword evidence="4" id="KW-0418">Kinase</keyword>
<evidence type="ECO:0000256" key="5">
    <source>
        <dbReference type="ARBA" id="ARBA00022840"/>
    </source>
</evidence>
<keyword evidence="5" id="KW-0067">ATP-binding</keyword>
<dbReference type="PIRSF" id="PIRSF000654">
    <property type="entry name" value="Integrin-linked_kinase"/>
    <property type="match status" value="1"/>
</dbReference>
<dbReference type="FunFam" id="1.10.510.10:FF:000554">
    <property type="entry name" value="Predicted protein"/>
    <property type="match status" value="1"/>
</dbReference>
<dbReference type="Proteomes" id="UP001626550">
    <property type="component" value="Unassembled WGS sequence"/>
</dbReference>
<dbReference type="InterPro" id="IPR020635">
    <property type="entry name" value="Tyr_kinase_cat_dom"/>
</dbReference>
<reference evidence="9 10" key="1">
    <citation type="submission" date="2024-11" db="EMBL/GenBank/DDBJ databases">
        <title>Adaptive evolution of stress response genes in parasites aligns with host niche diversity.</title>
        <authorList>
            <person name="Hahn C."/>
            <person name="Resl P."/>
        </authorList>
    </citation>
    <scope>NUCLEOTIDE SEQUENCE [LARGE SCALE GENOMIC DNA]</scope>
    <source>
        <strain evidence="9">EGGRZ-B1_66</strain>
        <tissue evidence="9">Body</tissue>
    </source>
</reference>
<keyword evidence="7" id="KW-0472">Membrane</keyword>
<dbReference type="InterPro" id="IPR050198">
    <property type="entry name" value="Non-receptor_tyrosine_kinases"/>
</dbReference>
<dbReference type="PANTHER" id="PTHR24418">
    <property type="entry name" value="TYROSINE-PROTEIN KINASE"/>
    <property type="match status" value="1"/>
</dbReference>
<dbReference type="InterPro" id="IPR000719">
    <property type="entry name" value="Prot_kinase_dom"/>
</dbReference>
<keyword evidence="2" id="KW-0808">Transferase</keyword>
<dbReference type="PRINTS" id="PR00109">
    <property type="entry name" value="TYRKINASE"/>
</dbReference>
<proteinExistence type="predicted"/>
<accession>A0ABD2PQM1</accession>
<evidence type="ECO:0000256" key="1">
    <source>
        <dbReference type="ARBA" id="ARBA00022553"/>
    </source>
</evidence>
<evidence type="ECO:0000259" key="8">
    <source>
        <dbReference type="PROSITE" id="PS50011"/>
    </source>
</evidence>
<gene>
    <name evidence="9" type="ORF">Ciccas_011964</name>
</gene>
<sequence length="232" mass="26430">MTREEFLKEARVMKDLQHPKLVTLFAVISSEPIMIITEFMGGGSLLHYLRSSSRQQLPCGTLVSIISQVAVGMQYLEANSYIHRDLAARNILVGDCNEVKIADFGLARIIENCYDVYNAKENTSIPLKWTAPEAIRGRFSTKSDVWSFGVLVHEVMTYGQVPYPSMTNEEAIKQVMKGYRMPRPGTCPAEIYKLMLKMWKEAAEKRPSFAEISRFLDNLDTFTSLYEAYAKY</sequence>
<evidence type="ECO:0000256" key="2">
    <source>
        <dbReference type="ARBA" id="ARBA00022679"/>
    </source>
</evidence>
<dbReference type="PROSITE" id="PS50011">
    <property type="entry name" value="PROTEIN_KINASE_DOM"/>
    <property type="match status" value="1"/>
</dbReference>
<organism evidence="9 10">
    <name type="scientific">Cichlidogyrus casuarinus</name>
    <dbReference type="NCBI Taxonomy" id="1844966"/>
    <lineage>
        <taxon>Eukaryota</taxon>
        <taxon>Metazoa</taxon>
        <taxon>Spiralia</taxon>
        <taxon>Lophotrochozoa</taxon>
        <taxon>Platyhelminthes</taxon>
        <taxon>Monogenea</taxon>
        <taxon>Monopisthocotylea</taxon>
        <taxon>Dactylogyridea</taxon>
        <taxon>Ancyrocephalidae</taxon>
        <taxon>Cichlidogyrus</taxon>
    </lineage>
</organism>
<evidence type="ECO:0000256" key="3">
    <source>
        <dbReference type="ARBA" id="ARBA00022741"/>
    </source>
</evidence>